<keyword evidence="5 11" id="KW-0500">Molybdenum</keyword>
<name>A0AA91DIX8_VARPD</name>
<comment type="pathway">
    <text evidence="3 11">Cofactor biosynthesis; molybdopterin biosynthesis.</text>
</comment>
<evidence type="ECO:0000256" key="8">
    <source>
        <dbReference type="ARBA" id="ARBA00022842"/>
    </source>
</evidence>
<proteinExistence type="inferred from homology"/>
<dbReference type="Gene3D" id="3.90.105.10">
    <property type="entry name" value="Molybdopterin biosynthesis moea protein, domain 2"/>
    <property type="match status" value="1"/>
</dbReference>
<dbReference type="SUPFAM" id="SSF53218">
    <property type="entry name" value="Molybdenum cofactor biosynthesis proteins"/>
    <property type="match status" value="1"/>
</dbReference>
<dbReference type="EMBL" id="LVHG01000076">
    <property type="protein sequence ID" value="OAK58953.1"/>
    <property type="molecule type" value="Genomic_DNA"/>
</dbReference>
<dbReference type="InterPro" id="IPR038987">
    <property type="entry name" value="MoeA-like"/>
</dbReference>
<dbReference type="Gene3D" id="3.40.980.10">
    <property type="entry name" value="MoaB/Mog-like domain"/>
    <property type="match status" value="1"/>
</dbReference>
<evidence type="ECO:0000259" key="12">
    <source>
        <dbReference type="SMART" id="SM00852"/>
    </source>
</evidence>
<reference evidence="13 14" key="1">
    <citation type="submission" date="2016-03" db="EMBL/GenBank/DDBJ databases">
        <title>Genome sequence of Variovorax paradoxus KB5.</title>
        <authorList>
            <person name="Jeong H."/>
            <person name="Hong C.E."/>
            <person name="Jo S.H."/>
            <person name="Park J.M."/>
        </authorList>
    </citation>
    <scope>NUCLEOTIDE SEQUENCE [LARGE SCALE GENOMIC DNA]</scope>
    <source>
        <strain evidence="13 14">KB5</strain>
    </source>
</reference>
<evidence type="ECO:0000256" key="4">
    <source>
        <dbReference type="ARBA" id="ARBA00010763"/>
    </source>
</evidence>
<dbReference type="InterPro" id="IPR036425">
    <property type="entry name" value="MoaB/Mog-like_dom_sf"/>
</dbReference>
<dbReference type="FunFam" id="2.170.190.11:FF:000001">
    <property type="entry name" value="Molybdopterin molybdenumtransferase"/>
    <property type="match status" value="1"/>
</dbReference>
<dbReference type="GO" id="GO:0061599">
    <property type="term" value="F:molybdopterin molybdotransferase activity"/>
    <property type="evidence" value="ECO:0007669"/>
    <property type="project" value="UniProtKB-UniRule"/>
</dbReference>
<keyword evidence="6 11" id="KW-0808">Transferase</keyword>
<evidence type="ECO:0000256" key="7">
    <source>
        <dbReference type="ARBA" id="ARBA00022723"/>
    </source>
</evidence>
<dbReference type="RefSeq" id="WP_081270456.1">
    <property type="nucleotide sequence ID" value="NZ_LVHG01000076.1"/>
</dbReference>
<comment type="similarity">
    <text evidence="4 11">Belongs to the MoeA family.</text>
</comment>
<comment type="caution">
    <text evidence="13">The sequence shown here is derived from an EMBL/GenBank/DDBJ whole genome shotgun (WGS) entry which is preliminary data.</text>
</comment>
<dbReference type="InterPro" id="IPR005110">
    <property type="entry name" value="MoeA_linker/N"/>
</dbReference>
<accession>A0AA91DIX8</accession>
<evidence type="ECO:0000256" key="10">
    <source>
        <dbReference type="ARBA" id="ARBA00047317"/>
    </source>
</evidence>
<dbReference type="EC" id="2.10.1.1" evidence="11"/>
<dbReference type="SUPFAM" id="SSF63867">
    <property type="entry name" value="MoeA C-terminal domain-like"/>
    <property type="match status" value="1"/>
</dbReference>
<dbReference type="Gene3D" id="2.170.190.11">
    <property type="entry name" value="Molybdopterin biosynthesis moea protein, domain 3"/>
    <property type="match status" value="1"/>
</dbReference>
<evidence type="ECO:0000313" key="13">
    <source>
        <dbReference type="EMBL" id="OAK58953.1"/>
    </source>
</evidence>
<dbReference type="CDD" id="cd00887">
    <property type="entry name" value="MoeA"/>
    <property type="match status" value="1"/>
</dbReference>
<dbReference type="Pfam" id="PF03453">
    <property type="entry name" value="MoeA_N"/>
    <property type="match status" value="1"/>
</dbReference>
<evidence type="ECO:0000256" key="9">
    <source>
        <dbReference type="ARBA" id="ARBA00023150"/>
    </source>
</evidence>
<dbReference type="Pfam" id="PF00994">
    <property type="entry name" value="MoCF_biosynth"/>
    <property type="match status" value="1"/>
</dbReference>
<evidence type="ECO:0000256" key="6">
    <source>
        <dbReference type="ARBA" id="ARBA00022679"/>
    </source>
</evidence>
<dbReference type="NCBIfam" id="TIGR00177">
    <property type="entry name" value="molyb_syn"/>
    <property type="match status" value="1"/>
</dbReference>
<dbReference type="GO" id="GO:0046872">
    <property type="term" value="F:metal ion binding"/>
    <property type="evidence" value="ECO:0007669"/>
    <property type="project" value="UniProtKB-UniRule"/>
</dbReference>
<dbReference type="InterPro" id="IPR036688">
    <property type="entry name" value="MoeA_C_domain_IV_sf"/>
</dbReference>
<dbReference type="Proteomes" id="UP000077852">
    <property type="component" value="Unassembled WGS sequence"/>
</dbReference>
<dbReference type="NCBIfam" id="NF045515">
    <property type="entry name" value="Glp_gephyrin"/>
    <property type="match status" value="1"/>
</dbReference>
<comment type="function">
    <text evidence="2 11">Catalyzes the insertion of molybdate into adenylated molybdopterin with the concomitant release of AMP.</text>
</comment>
<dbReference type="InterPro" id="IPR036135">
    <property type="entry name" value="MoeA_linker/N_sf"/>
</dbReference>
<sequence length="428" mass="44619">MADSPVPFSASSSRPPLMPLDEAIAVLLAKAQPALATESVVTFDADGRVLAQDLVSGLTVPPRDNSAMDGYAVRVADCAAPGAELKVAQRIPAGTVGTPLAAGTAARIFTGAQIPEGADAVVMQEDTAATPQEGGLGSVRIAIVPAAGQWIRRAGEDVASGDVVLKKGERLTPAALGLAASIGFHKLPVALKPRVAMLSTGDELVMPGEVAPDAMKPGAIYNSNRFFMRALLHRLGCEVNDLGIVPDNRETTIAALRDAAESSDLIITTGGVSVGEEDHIRAALQSLGELQLWSLSMKPGKPFAYGSIARGNGQGACHVTGLPGNPVSSFLTFLMLVRPFLLTLQGATRVAPEPVKMRADFDWPRADKRREFLRARRNAAGGLELFGNQSSGVLTSMVWGDGVVDNPAGQTIQSGDTVDFIPFASLLG</sequence>
<dbReference type="SUPFAM" id="SSF63882">
    <property type="entry name" value="MoeA N-terminal region -like"/>
    <property type="match status" value="1"/>
</dbReference>
<dbReference type="InterPro" id="IPR005111">
    <property type="entry name" value="MoeA_C_domain_IV"/>
</dbReference>
<dbReference type="GO" id="GO:0006777">
    <property type="term" value="P:Mo-molybdopterin cofactor biosynthetic process"/>
    <property type="evidence" value="ECO:0007669"/>
    <property type="project" value="UniProtKB-UniRule"/>
</dbReference>
<dbReference type="FunFam" id="3.40.980.10:FF:000004">
    <property type="entry name" value="Molybdopterin molybdenumtransferase"/>
    <property type="match status" value="1"/>
</dbReference>
<comment type="cofactor">
    <cofactor evidence="1 11">
        <name>Mg(2+)</name>
        <dbReference type="ChEBI" id="CHEBI:18420"/>
    </cofactor>
</comment>
<feature type="domain" description="MoaB/Mog" evidence="12">
    <location>
        <begin position="196"/>
        <end position="343"/>
    </location>
</feature>
<dbReference type="PANTHER" id="PTHR10192:SF5">
    <property type="entry name" value="GEPHYRIN"/>
    <property type="match status" value="1"/>
</dbReference>
<evidence type="ECO:0000256" key="1">
    <source>
        <dbReference type="ARBA" id="ARBA00001946"/>
    </source>
</evidence>
<evidence type="ECO:0000256" key="11">
    <source>
        <dbReference type="RuleBase" id="RU365090"/>
    </source>
</evidence>
<evidence type="ECO:0000256" key="5">
    <source>
        <dbReference type="ARBA" id="ARBA00022505"/>
    </source>
</evidence>
<dbReference type="Gene3D" id="2.40.340.10">
    <property type="entry name" value="MoeA, C-terminal, domain IV"/>
    <property type="match status" value="1"/>
</dbReference>
<evidence type="ECO:0000313" key="14">
    <source>
        <dbReference type="Proteomes" id="UP000077852"/>
    </source>
</evidence>
<gene>
    <name evidence="13" type="ORF">A3K87_26820</name>
</gene>
<comment type="catalytic activity">
    <reaction evidence="10">
        <text>adenylyl-molybdopterin + molybdate = Mo-molybdopterin + AMP + H(+)</text>
        <dbReference type="Rhea" id="RHEA:35047"/>
        <dbReference type="ChEBI" id="CHEBI:15378"/>
        <dbReference type="ChEBI" id="CHEBI:36264"/>
        <dbReference type="ChEBI" id="CHEBI:62727"/>
        <dbReference type="ChEBI" id="CHEBI:71302"/>
        <dbReference type="ChEBI" id="CHEBI:456215"/>
        <dbReference type="EC" id="2.10.1.1"/>
    </reaction>
</comment>
<keyword evidence="9 11" id="KW-0501">Molybdenum cofactor biosynthesis</keyword>
<dbReference type="PANTHER" id="PTHR10192">
    <property type="entry name" value="MOLYBDOPTERIN BIOSYNTHESIS PROTEIN"/>
    <property type="match status" value="1"/>
</dbReference>
<dbReference type="GO" id="GO:0005829">
    <property type="term" value="C:cytosol"/>
    <property type="evidence" value="ECO:0007669"/>
    <property type="project" value="TreeGrafter"/>
</dbReference>
<keyword evidence="7 11" id="KW-0479">Metal-binding</keyword>
<protein>
    <recommendedName>
        <fullName evidence="11">Molybdopterin molybdenumtransferase</fullName>
        <ecNumber evidence="11">2.10.1.1</ecNumber>
    </recommendedName>
</protein>
<keyword evidence="8 11" id="KW-0460">Magnesium</keyword>
<dbReference type="SMART" id="SM00852">
    <property type="entry name" value="MoCF_biosynth"/>
    <property type="match status" value="1"/>
</dbReference>
<evidence type="ECO:0000256" key="2">
    <source>
        <dbReference type="ARBA" id="ARBA00002901"/>
    </source>
</evidence>
<dbReference type="InterPro" id="IPR001453">
    <property type="entry name" value="MoaB/Mog_dom"/>
</dbReference>
<organism evidence="13 14">
    <name type="scientific">Variovorax paradoxus</name>
    <dbReference type="NCBI Taxonomy" id="34073"/>
    <lineage>
        <taxon>Bacteria</taxon>
        <taxon>Pseudomonadati</taxon>
        <taxon>Pseudomonadota</taxon>
        <taxon>Betaproteobacteria</taxon>
        <taxon>Burkholderiales</taxon>
        <taxon>Comamonadaceae</taxon>
        <taxon>Variovorax</taxon>
    </lineage>
</organism>
<dbReference type="AlphaFoldDB" id="A0AA91DIX8"/>
<dbReference type="Pfam" id="PF03454">
    <property type="entry name" value="MoeA_C"/>
    <property type="match status" value="1"/>
</dbReference>
<evidence type="ECO:0000256" key="3">
    <source>
        <dbReference type="ARBA" id="ARBA00005046"/>
    </source>
</evidence>